<sequence length="356" mass="41413">MTPIIAILIFTIVIIIGALYYVRDITNKVTAKYFELKDLVSESEAKIDNARASLQEKIEEFRREIKEAEARINNVKEETTKRIEGFDKRLSHLEKEFKEIKGKMNILERLYDKVKELSESINSIEPDKLREDVKESVKSEILEELREEIENFEEMLEKKKDEELKEFLDILTISIDLPPERVKDGLMQAKLGLLSLRDISKVYVLTGKGVEEFEKLKENLVELLKEIRKLAVIAVPEDDVYSELTSVIVGLRRLRLPMEEDGKELPPEKSFIRIHNQIYDLTSKLDSVAEKVEGPIPVTPIEKEFYEKLKIQFENLKKLEKQVQELLATLGGDIEEEDRKEKKLDEIKKILEDLGL</sequence>
<dbReference type="EMBL" id="DUJN01000004">
    <property type="protein sequence ID" value="HII60941.1"/>
    <property type="molecule type" value="Genomic_DNA"/>
</dbReference>
<dbReference type="AlphaFoldDB" id="A0A832T403"/>
<dbReference type="RefSeq" id="WP_010884586.1">
    <property type="nucleotide sequence ID" value="NZ_DUJN01000004.1"/>
</dbReference>
<evidence type="ECO:0000313" key="4">
    <source>
        <dbReference type="Proteomes" id="UP000617544"/>
    </source>
</evidence>
<dbReference type="GeneID" id="1444373"/>
<keyword evidence="1" id="KW-0175">Coiled coil</keyword>
<dbReference type="Proteomes" id="UP000617544">
    <property type="component" value="Unassembled WGS sequence"/>
</dbReference>
<feature type="coiled-coil region" evidence="1">
    <location>
        <begin position="135"/>
        <end position="165"/>
    </location>
</feature>
<keyword evidence="2" id="KW-0472">Membrane</keyword>
<gene>
    <name evidence="3" type="ORF">HA331_04150</name>
</gene>
<evidence type="ECO:0000256" key="2">
    <source>
        <dbReference type="SAM" id="Phobius"/>
    </source>
</evidence>
<proteinExistence type="predicted"/>
<keyword evidence="2" id="KW-0812">Transmembrane</keyword>
<keyword evidence="2" id="KW-1133">Transmembrane helix</keyword>
<accession>A0A832T403</accession>
<dbReference type="OMA" id="IAKVYVL"/>
<feature type="coiled-coil region" evidence="1">
    <location>
        <begin position="40"/>
        <end position="110"/>
    </location>
</feature>
<protein>
    <recommendedName>
        <fullName evidence="5">DNA double-strand break repair Rad50 ATPase</fullName>
    </recommendedName>
</protein>
<comment type="caution">
    <text evidence="3">The sequence shown here is derived from an EMBL/GenBank/DDBJ whole genome shotgun (WGS) entry which is preliminary data.</text>
</comment>
<evidence type="ECO:0008006" key="5">
    <source>
        <dbReference type="Google" id="ProtNLM"/>
    </source>
</evidence>
<organism evidence="3 4">
    <name type="scientific">Pyrococcus horikoshii</name>
    <dbReference type="NCBI Taxonomy" id="53953"/>
    <lineage>
        <taxon>Archaea</taxon>
        <taxon>Methanobacteriati</taxon>
        <taxon>Methanobacteriota</taxon>
        <taxon>Thermococci</taxon>
        <taxon>Thermococcales</taxon>
        <taxon>Thermococcaceae</taxon>
        <taxon>Pyrococcus</taxon>
    </lineage>
</organism>
<name>A0A832T403_PYRHR</name>
<feature type="transmembrane region" description="Helical" evidence="2">
    <location>
        <begin position="6"/>
        <end position="22"/>
    </location>
</feature>
<reference evidence="3" key="1">
    <citation type="journal article" date="2020" name="bioRxiv">
        <title>A rank-normalized archaeal taxonomy based on genome phylogeny resolves widespread incomplete and uneven classifications.</title>
        <authorList>
            <person name="Rinke C."/>
            <person name="Chuvochina M."/>
            <person name="Mussig A.J."/>
            <person name="Chaumeil P.-A."/>
            <person name="Waite D.W."/>
            <person name="Whitman W.B."/>
            <person name="Parks D.H."/>
            <person name="Hugenholtz P."/>
        </authorList>
    </citation>
    <scope>NUCLEOTIDE SEQUENCE</scope>
    <source>
        <strain evidence="3">UBA8834</strain>
    </source>
</reference>
<evidence type="ECO:0000256" key="1">
    <source>
        <dbReference type="SAM" id="Coils"/>
    </source>
</evidence>
<feature type="coiled-coil region" evidence="1">
    <location>
        <begin position="306"/>
        <end position="336"/>
    </location>
</feature>
<evidence type="ECO:0000313" key="3">
    <source>
        <dbReference type="EMBL" id="HII60941.1"/>
    </source>
</evidence>